<feature type="region of interest" description="Disordered" evidence="1">
    <location>
        <begin position="72"/>
        <end position="94"/>
    </location>
</feature>
<dbReference type="AlphaFoldDB" id="A0A0C9Y9P8"/>
<dbReference type="HOGENOM" id="CLU_2387039_0_0_1"/>
<evidence type="ECO:0000256" key="1">
    <source>
        <dbReference type="SAM" id="MobiDB-lite"/>
    </source>
</evidence>
<accession>A0A0C9Y9P8</accession>
<name>A0A0C9Y9P8_9AGAM</name>
<gene>
    <name evidence="2" type="ORF">PISMIDRAFT_574744</name>
</gene>
<keyword evidence="3" id="KW-1185">Reference proteome</keyword>
<dbReference type="Proteomes" id="UP000054018">
    <property type="component" value="Unassembled WGS sequence"/>
</dbReference>
<proteinExistence type="predicted"/>
<dbReference type="EMBL" id="KN834434">
    <property type="protein sequence ID" value="KIK10774.1"/>
    <property type="molecule type" value="Genomic_DNA"/>
</dbReference>
<reference evidence="3" key="2">
    <citation type="submission" date="2015-01" db="EMBL/GenBank/DDBJ databases">
        <title>Evolutionary Origins and Diversification of the Mycorrhizal Mutualists.</title>
        <authorList>
            <consortium name="DOE Joint Genome Institute"/>
            <consortium name="Mycorrhizal Genomics Consortium"/>
            <person name="Kohler A."/>
            <person name="Kuo A."/>
            <person name="Nagy L.G."/>
            <person name="Floudas D."/>
            <person name="Copeland A."/>
            <person name="Barry K.W."/>
            <person name="Cichocki N."/>
            <person name="Veneault-Fourrey C."/>
            <person name="LaButti K."/>
            <person name="Lindquist E.A."/>
            <person name="Lipzen A."/>
            <person name="Lundell T."/>
            <person name="Morin E."/>
            <person name="Murat C."/>
            <person name="Riley R."/>
            <person name="Ohm R."/>
            <person name="Sun H."/>
            <person name="Tunlid A."/>
            <person name="Henrissat B."/>
            <person name="Grigoriev I.V."/>
            <person name="Hibbett D.S."/>
            <person name="Martin F."/>
        </authorList>
    </citation>
    <scope>NUCLEOTIDE SEQUENCE [LARGE SCALE GENOMIC DNA]</scope>
    <source>
        <strain evidence="3">441</strain>
    </source>
</reference>
<feature type="compositionally biased region" description="Polar residues" evidence="1">
    <location>
        <begin position="78"/>
        <end position="88"/>
    </location>
</feature>
<evidence type="ECO:0000313" key="3">
    <source>
        <dbReference type="Proteomes" id="UP000054018"/>
    </source>
</evidence>
<sequence>MSGAHECYAIISLQMGPGVCKSSPAIPSQHTLLDTVSRGILARRRFFADGRDVFNLKNDTILSAMFVKHTLDTEGERPSTTARGTNGFSDPGCE</sequence>
<organism evidence="2 3">
    <name type="scientific">Pisolithus microcarpus 441</name>
    <dbReference type="NCBI Taxonomy" id="765257"/>
    <lineage>
        <taxon>Eukaryota</taxon>
        <taxon>Fungi</taxon>
        <taxon>Dikarya</taxon>
        <taxon>Basidiomycota</taxon>
        <taxon>Agaricomycotina</taxon>
        <taxon>Agaricomycetes</taxon>
        <taxon>Agaricomycetidae</taxon>
        <taxon>Boletales</taxon>
        <taxon>Sclerodermatineae</taxon>
        <taxon>Pisolithaceae</taxon>
        <taxon>Pisolithus</taxon>
    </lineage>
</organism>
<reference evidence="2 3" key="1">
    <citation type="submission" date="2014-04" db="EMBL/GenBank/DDBJ databases">
        <authorList>
            <consortium name="DOE Joint Genome Institute"/>
            <person name="Kuo A."/>
            <person name="Kohler A."/>
            <person name="Costa M.D."/>
            <person name="Nagy L.G."/>
            <person name="Floudas D."/>
            <person name="Copeland A."/>
            <person name="Barry K.W."/>
            <person name="Cichocki N."/>
            <person name="Veneault-Fourrey C."/>
            <person name="LaButti K."/>
            <person name="Lindquist E.A."/>
            <person name="Lipzen A."/>
            <person name="Lundell T."/>
            <person name="Morin E."/>
            <person name="Murat C."/>
            <person name="Sun H."/>
            <person name="Tunlid A."/>
            <person name="Henrissat B."/>
            <person name="Grigoriev I.V."/>
            <person name="Hibbett D.S."/>
            <person name="Martin F."/>
            <person name="Nordberg H.P."/>
            <person name="Cantor M.N."/>
            <person name="Hua S.X."/>
        </authorList>
    </citation>
    <scope>NUCLEOTIDE SEQUENCE [LARGE SCALE GENOMIC DNA]</scope>
    <source>
        <strain evidence="2 3">441</strain>
    </source>
</reference>
<evidence type="ECO:0000313" key="2">
    <source>
        <dbReference type="EMBL" id="KIK10774.1"/>
    </source>
</evidence>
<protein>
    <submittedName>
        <fullName evidence="2">Uncharacterized protein</fullName>
    </submittedName>
</protein>